<dbReference type="Proteomes" id="UP000264006">
    <property type="component" value="Chromosome"/>
</dbReference>
<dbReference type="KEGG" id="euz:DVS28_a0838"/>
<reference evidence="1 2" key="1">
    <citation type="submission" date="2018-09" db="EMBL/GenBank/DDBJ databases">
        <title>Complete genome sequence of Euzebya sp. DY32-46 isolated from seawater of Pacific Ocean.</title>
        <authorList>
            <person name="Xu L."/>
            <person name="Wu Y.-H."/>
            <person name="Xu X.-W."/>
        </authorList>
    </citation>
    <scope>NUCLEOTIDE SEQUENCE [LARGE SCALE GENOMIC DNA]</scope>
    <source>
        <strain evidence="1 2">DY32-46</strain>
    </source>
</reference>
<proteinExistence type="predicted"/>
<dbReference type="EMBL" id="CP031165">
    <property type="protein sequence ID" value="AXV05539.1"/>
    <property type="molecule type" value="Genomic_DNA"/>
</dbReference>
<accession>A0A346XTJ2</accession>
<name>A0A346XTJ2_9ACTN</name>
<evidence type="ECO:0000313" key="1">
    <source>
        <dbReference type="EMBL" id="AXV05539.1"/>
    </source>
</evidence>
<keyword evidence="2" id="KW-1185">Reference proteome</keyword>
<dbReference type="AlphaFoldDB" id="A0A346XTJ2"/>
<sequence length="38" mass="4239">MMIDERVAGGRPTRPVKYEIRRPALGRVFGLVTALLAK</sequence>
<organism evidence="1 2">
    <name type="scientific">Euzebya pacifica</name>
    <dbReference type="NCBI Taxonomy" id="1608957"/>
    <lineage>
        <taxon>Bacteria</taxon>
        <taxon>Bacillati</taxon>
        <taxon>Actinomycetota</taxon>
        <taxon>Nitriliruptoria</taxon>
        <taxon>Euzebyales</taxon>
    </lineage>
</organism>
<evidence type="ECO:0000313" key="2">
    <source>
        <dbReference type="Proteomes" id="UP000264006"/>
    </source>
</evidence>
<gene>
    <name evidence="1" type="ORF">DVS28_a0838</name>
</gene>
<protein>
    <submittedName>
        <fullName evidence="1">Uncharacterized protein</fullName>
    </submittedName>
</protein>